<keyword evidence="2" id="KW-1185">Reference proteome</keyword>
<name>A0ABW6FN92_9ACTN</name>
<reference evidence="1 2" key="1">
    <citation type="submission" date="2024-09" db="EMBL/GenBank/DDBJ databases">
        <title>The Natural Products Discovery Center: Release of the First 8490 Sequenced Strains for Exploring Actinobacteria Biosynthetic Diversity.</title>
        <authorList>
            <person name="Kalkreuter E."/>
            <person name="Kautsar S.A."/>
            <person name="Yang D."/>
            <person name="Bader C.D."/>
            <person name="Teijaro C.N."/>
            <person name="Fluegel L."/>
            <person name="Davis C.M."/>
            <person name="Simpson J.R."/>
            <person name="Lauterbach L."/>
            <person name="Steele A.D."/>
            <person name="Gui C."/>
            <person name="Meng S."/>
            <person name="Li G."/>
            <person name="Viehrig K."/>
            <person name="Ye F."/>
            <person name="Su P."/>
            <person name="Kiefer A.F."/>
            <person name="Nichols A."/>
            <person name="Cepeda A.J."/>
            <person name="Yan W."/>
            <person name="Fan B."/>
            <person name="Jiang Y."/>
            <person name="Adhikari A."/>
            <person name="Zheng C.-J."/>
            <person name="Schuster L."/>
            <person name="Cowan T.M."/>
            <person name="Smanski M.J."/>
            <person name="Chevrette M.G."/>
            <person name="De Carvalho L.P.S."/>
            <person name="Shen B."/>
        </authorList>
    </citation>
    <scope>NUCLEOTIDE SEQUENCE [LARGE SCALE GENOMIC DNA]</scope>
    <source>
        <strain evidence="1 2">NPDC058348</strain>
    </source>
</reference>
<dbReference type="RefSeq" id="WP_386716114.1">
    <property type="nucleotide sequence ID" value="NZ_JBHXIJ010000142.1"/>
</dbReference>
<evidence type="ECO:0000313" key="1">
    <source>
        <dbReference type="EMBL" id="MFD5101165.1"/>
    </source>
</evidence>
<accession>A0ABW6FN92</accession>
<evidence type="ECO:0000313" key="2">
    <source>
        <dbReference type="Proteomes" id="UP001598448"/>
    </source>
</evidence>
<sequence>MRRSRWTDRLRRPALAAVYFLVLTPVGWCVRRVRDPLRRSWRASAVTYWDHS</sequence>
<organism evidence="1 2">
    <name type="scientific">Streptomyces albidochromogenes</name>
    <dbReference type="NCBI Taxonomy" id="329524"/>
    <lineage>
        <taxon>Bacteria</taxon>
        <taxon>Bacillati</taxon>
        <taxon>Actinomycetota</taxon>
        <taxon>Actinomycetes</taxon>
        <taxon>Kitasatosporales</taxon>
        <taxon>Streptomycetaceae</taxon>
        <taxon>Streptomyces</taxon>
    </lineage>
</organism>
<dbReference type="EMBL" id="JBHXIJ010000142">
    <property type="protein sequence ID" value="MFD5101165.1"/>
    <property type="molecule type" value="Genomic_DNA"/>
</dbReference>
<gene>
    <name evidence="1" type="ORF">ACFWJN_19700</name>
</gene>
<protein>
    <submittedName>
        <fullName evidence="1">Uncharacterized protein</fullName>
    </submittedName>
</protein>
<dbReference type="Proteomes" id="UP001598448">
    <property type="component" value="Unassembled WGS sequence"/>
</dbReference>
<proteinExistence type="predicted"/>
<comment type="caution">
    <text evidence="1">The sequence shown here is derived from an EMBL/GenBank/DDBJ whole genome shotgun (WGS) entry which is preliminary data.</text>
</comment>